<feature type="region of interest" description="Disordered" evidence="1">
    <location>
        <begin position="130"/>
        <end position="241"/>
    </location>
</feature>
<accession>W2SMM0</accession>
<protein>
    <submittedName>
        <fullName evidence="2">Uncharacterized protein</fullName>
    </submittedName>
</protein>
<feature type="compositionally biased region" description="Low complexity" evidence="1">
    <location>
        <begin position="373"/>
        <end position="384"/>
    </location>
</feature>
<feature type="compositionally biased region" description="Polar residues" evidence="1">
    <location>
        <begin position="258"/>
        <end position="295"/>
    </location>
</feature>
<feature type="compositionally biased region" description="Low complexity" evidence="1">
    <location>
        <begin position="140"/>
        <end position="168"/>
    </location>
</feature>
<dbReference type="KEGG" id="nai:NECAME_14454"/>
<evidence type="ECO:0000313" key="2">
    <source>
        <dbReference type="EMBL" id="ETN70880.1"/>
    </source>
</evidence>
<gene>
    <name evidence="2" type="ORF">NECAME_14454</name>
</gene>
<keyword evidence="3" id="KW-1185">Reference proteome</keyword>
<organism evidence="2 3">
    <name type="scientific">Necator americanus</name>
    <name type="common">Human hookworm</name>
    <dbReference type="NCBI Taxonomy" id="51031"/>
    <lineage>
        <taxon>Eukaryota</taxon>
        <taxon>Metazoa</taxon>
        <taxon>Ecdysozoa</taxon>
        <taxon>Nematoda</taxon>
        <taxon>Chromadorea</taxon>
        <taxon>Rhabditida</taxon>
        <taxon>Rhabditina</taxon>
        <taxon>Rhabditomorpha</taxon>
        <taxon>Strongyloidea</taxon>
        <taxon>Ancylostomatidae</taxon>
        <taxon>Bunostominae</taxon>
        <taxon>Necator</taxon>
    </lineage>
</organism>
<dbReference type="STRING" id="51031.W2SMM0"/>
<feature type="compositionally biased region" description="Polar residues" evidence="1">
    <location>
        <begin position="348"/>
        <end position="364"/>
    </location>
</feature>
<proteinExistence type="predicted"/>
<dbReference type="OrthoDB" id="5866273at2759"/>
<dbReference type="EMBL" id="KI668877">
    <property type="protein sequence ID" value="ETN70880.1"/>
    <property type="molecule type" value="Genomic_DNA"/>
</dbReference>
<feature type="compositionally biased region" description="Basic and acidic residues" evidence="1">
    <location>
        <begin position="396"/>
        <end position="405"/>
    </location>
</feature>
<dbReference type="Proteomes" id="UP000053676">
    <property type="component" value="Unassembled WGS sequence"/>
</dbReference>
<evidence type="ECO:0000313" key="3">
    <source>
        <dbReference type="Proteomes" id="UP000053676"/>
    </source>
</evidence>
<feature type="region of interest" description="Disordered" evidence="1">
    <location>
        <begin position="348"/>
        <end position="480"/>
    </location>
</feature>
<feature type="compositionally biased region" description="Low complexity" evidence="1">
    <location>
        <begin position="222"/>
        <end position="232"/>
    </location>
</feature>
<feature type="region of interest" description="Disordered" evidence="1">
    <location>
        <begin position="258"/>
        <end position="311"/>
    </location>
</feature>
<dbReference type="AlphaFoldDB" id="W2SMM0"/>
<reference evidence="3" key="1">
    <citation type="journal article" date="2014" name="Nat. Genet.">
        <title>Genome of the human hookworm Necator americanus.</title>
        <authorList>
            <person name="Tang Y.T."/>
            <person name="Gao X."/>
            <person name="Rosa B.A."/>
            <person name="Abubucker S."/>
            <person name="Hallsworth-Pepin K."/>
            <person name="Martin J."/>
            <person name="Tyagi R."/>
            <person name="Heizer E."/>
            <person name="Zhang X."/>
            <person name="Bhonagiri-Palsikar V."/>
            <person name="Minx P."/>
            <person name="Warren W.C."/>
            <person name="Wang Q."/>
            <person name="Zhan B."/>
            <person name="Hotez P.J."/>
            <person name="Sternberg P.W."/>
            <person name="Dougall A."/>
            <person name="Gaze S.T."/>
            <person name="Mulvenna J."/>
            <person name="Sotillo J."/>
            <person name="Ranganathan S."/>
            <person name="Rabelo E.M."/>
            <person name="Wilson R.K."/>
            <person name="Felgner P.L."/>
            <person name="Bethony J."/>
            <person name="Hawdon J.M."/>
            <person name="Gasser R.B."/>
            <person name="Loukas A."/>
            <person name="Mitreva M."/>
        </authorList>
    </citation>
    <scope>NUCLEOTIDE SEQUENCE [LARGE SCALE GENOMIC DNA]</scope>
</reference>
<name>W2SMM0_NECAM</name>
<sequence>MSLYWERVLSNSPTQQNVDHSGLSASTTAAAQQNNPSTNWDYINLGSGPPQQQHYHWGQHIGSHVEGNRSTGSPGYDPYGAAVMGGYQQAAQNVVYPYQQQQHHEASPNRYAHGAASQISINQPVDQNHYIQQQRHHQQQHQQQLSQQHQSQQQQQQQQQQILHQQQQSNPTAVSNPSPAVTQQAQHTLVPARQNTQSSSHQNRSVEPQSVVLPPQPPTSFTPPTSLTPPSSNAQSCSEQQSVPLAVISPAVALPNSTIPPSHSFPTVPPFNSRSSPQQHHQGFTGTIATSTIPQETCPRRSPGETSSRRSSLTYLAVQPLLSVQSPPATGVVTDIARVGDSAQVTPESTYSVDTFGSGISSTDHPTHQRGVSSSSGGAQQSAARTEDNWEDDWERTEHPDRGGVREITPSDAASQTQSEPPGYPSSFPDTPCATREGSVALATDNDTTPHRSEPGSDVVRVAPVSTASPPVVGVPRYGN</sequence>
<feature type="compositionally biased region" description="Polar residues" evidence="1">
    <location>
        <begin position="169"/>
        <end position="208"/>
    </location>
</feature>
<evidence type="ECO:0000256" key="1">
    <source>
        <dbReference type="SAM" id="MobiDB-lite"/>
    </source>
</evidence>
<feature type="compositionally biased region" description="Low complexity" evidence="1">
    <location>
        <begin position="459"/>
        <end position="480"/>
    </location>
</feature>